<dbReference type="InterPro" id="IPR055411">
    <property type="entry name" value="LRR_FXL15/At3g58940/PEG3-like"/>
</dbReference>
<dbReference type="SUPFAM" id="SSF52047">
    <property type="entry name" value="RNI-like"/>
    <property type="match status" value="1"/>
</dbReference>
<dbReference type="InterPro" id="IPR001810">
    <property type="entry name" value="F-box_dom"/>
</dbReference>
<dbReference type="PANTHER" id="PTHR31900:SF28">
    <property type="entry name" value="FBD DOMAIN-CONTAINING PROTEIN"/>
    <property type="match status" value="1"/>
</dbReference>
<organism evidence="2 3">
    <name type="scientific">Eutrema salsugineum</name>
    <name type="common">Saltwater cress</name>
    <name type="synonym">Sisymbrium salsugineum</name>
    <dbReference type="NCBI Taxonomy" id="72664"/>
    <lineage>
        <taxon>Eukaryota</taxon>
        <taxon>Viridiplantae</taxon>
        <taxon>Streptophyta</taxon>
        <taxon>Embryophyta</taxon>
        <taxon>Tracheophyta</taxon>
        <taxon>Spermatophyta</taxon>
        <taxon>Magnoliopsida</taxon>
        <taxon>eudicotyledons</taxon>
        <taxon>Gunneridae</taxon>
        <taxon>Pentapetalae</taxon>
        <taxon>rosids</taxon>
        <taxon>malvids</taxon>
        <taxon>Brassicales</taxon>
        <taxon>Brassicaceae</taxon>
        <taxon>Eutremeae</taxon>
        <taxon>Eutrema</taxon>
    </lineage>
</organism>
<dbReference type="InterPro" id="IPR036047">
    <property type="entry name" value="F-box-like_dom_sf"/>
</dbReference>
<reference evidence="2 3" key="1">
    <citation type="journal article" date="2013" name="Front. Plant Sci.">
        <title>The Reference Genome of the Halophytic Plant Eutrema salsugineum.</title>
        <authorList>
            <person name="Yang R."/>
            <person name="Jarvis D.E."/>
            <person name="Chen H."/>
            <person name="Beilstein M.A."/>
            <person name="Grimwood J."/>
            <person name="Jenkins J."/>
            <person name="Shu S."/>
            <person name="Prochnik S."/>
            <person name="Xin M."/>
            <person name="Ma C."/>
            <person name="Schmutz J."/>
            <person name="Wing R.A."/>
            <person name="Mitchell-Olds T."/>
            <person name="Schumaker K.S."/>
            <person name="Wang X."/>
        </authorList>
    </citation>
    <scope>NUCLEOTIDE SEQUENCE [LARGE SCALE GENOMIC DNA]</scope>
</reference>
<dbReference type="CDD" id="cd22160">
    <property type="entry name" value="F-box_AtFBL13-like"/>
    <property type="match status" value="1"/>
</dbReference>
<evidence type="ECO:0000313" key="3">
    <source>
        <dbReference type="Proteomes" id="UP000030689"/>
    </source>
</evidence>
<gene>
    <name evidence="2" type="ORF">EUTSA_v10028223mg</name>
</gene>
<protein>
    <recommendedName>
        <fullName evidence="1">FBD domain-containing protein</fullName>
    </recommendedName>
</protein>
<dbReference type="Gene3D" id="3.80.10.10">
    <property type="entry name" value="Ribonuclease Inhibitor"/>
    <property type="match status" value="1"/>
</dbReference>
<dbReference type="SUPFAM" id="SSF81383">
    <property type="entry name" value="F-box domain"/>
    <property type="match status" value="1"/>
</dbReference>
<feature type="domain" description="FBD" evidence="1">
    <location>
        <begin position="352"/>
        <end position="423"/>
    </location>
</feature>
<evidence type="ECO:0000313" key="2">
    <source>
        <dbReference type="EMBL" id="ESQ47201.1"/>
    </source>
</evidence>
<dbReference type="KEGG" id="eus:EUTSA_v10028223mg"/>
<dbReference type="InterPro" id="IPR032675">
    <property type="entry name" value="LRR_dom_sf"/>
</dbReference>
<dbReference type="InterPro" id="IPR006566">
    <property type="entry name" value="FBD"/>
</dbReference>
<dbReference type="STRING" id="72664.V4NLB2"/>
<dbReference type="InterPro" id="IPR053781">
    <property type="entry name" value="F-box_AtFBL13-like"/>
</dbReference>
<accession>V4NLB2</accession>
<dbReference type="Pfam" id="PF00646">
    <property type="entry name" value="F-box"/>
    <property type="match status" value="1"/>
</dbReference>
<name>V4NLB2_EUTSA</name>
<dbReference type="Proteomes" id="UP000030689">
    <property type="component" value="Unassembled WGS sequence"/>
</dbReference>
<dbReference type="PANTHER" id="PTHR31900">
    <property type="entry name" value="F-BOX/RNI SUPERFAMILY PROTEIN-RELATED"/>
    <property type="match status" value="1"/>
</dbReference>
<dbReference type="InterPro" id="IPR050232">
    <property type="entry name" value="FBL13/AtMIF1-like"/>
</dbReference>
<sequence length="424" mass="49199">MGRISELPNDLLIKILSFLPTKVAVSTSILSKQWEFLWMWLPKLVYTSSCCYSKSEDKRLKCFLDRNLPLHKTPVIESLRLYFRYPHLEPGDIKLWVLTVVSRYVLELEISYFTYQNEQDILSSSLYTCKSLVTLKLNGMILVDVPRMVCLPCLKTLRLECMTYLNEDSLQQLLSNCPVLKDLFVQSRGGNNLRKFIVIVPSLKRLTFLGGDDHLDEIVVKTPSLKYLDFTYYSFKIHHCLIENMPKLSEAYVNVSFPILERLIGSITSVKRLTLLQVDYGSEDVYGGGFVFNQLVHLNLRMYQRYSLNVQVRLLKDSPKLRLLGLDLCRSRRDVHGTNGVIFWNQQSTVPECMLSSLQTFKFSGYLGRPEEKDLVIYVLKNAHHLKTATILFNNRFFEKNRDMIQELALSPRASTECQLVFDR</sequence>
<dbReference type="Pfam" id="PF08387">
    <property type="entry name" value="FBD"/>
    <property type="match status" value="1"/>
</dbReference>
<dbReference type="Pfam" id="PF24758">
    <property type="entry name" value="LRR_At5g56370"/>
    <property type="match status" value="1"/>
</dbReference>
<dbReference type="Gramene" id="ESQ47201">
    <property type="protein sequence ID" value="ESQ47201"/>
    <property type="gene ID" value="EUTSA_v10028223mg"/>
</dbReference>
<dbReference type="AlphaFoldDB" id="V4NLB2"/>
<evidence type="ECO:0000259" key="1">
    <source>
        <dbReference type="SMART" id="SM00579"/>
    </source>
</evidence>
<dbReference type="SMART" id="SM00579">
    <property type="entry name" value="FBD"/>
    <property type="match status" value="1"/>
</dbReference>
<dbReference type="EMBL" id="KI517416">
    <property type="protein sequence ID" value="ESQ47201.1"/>
    <property type="molecule type" value="Genomic_DNA"/>
</dbReference>
<dbReference type="OMA" id="LEECAFH"/>
<proteinExistence type="predicted"/>
<keyword evidence="3" id="KW-1185">Reference proteome</keyword>